<feature type="domain" description="PAS" evidence="1">
    <location>
        <begin position="8"/>
        <end position="56"/>
    </location>
</feature>
<dbReference type="SUPFAM" id="SSF55781">
    <property type="entry name" value="GAF domain-like"/>
    <property type="match status" value="1"/>
</dbReference>
<dbReference type="EMBL" id="CP010802">
    <property type="protein sequence ID" value="ALC16589.1"/>
    <property type="molecule type" value="Genomic_DNA"/>
</dbReference>
<dbReference type="Pfam" id="PF13188">
    <property type="entry name" value="PAS_8"/>
    <property type="match status" value="1"/>
</dbReference>
<organism evidence="3 4">
    <name type="scientific">Desulfuromonas soudanensis</name>
    <dbReference type="NCBI Taxonomy" id="1603606"/>
    <lineage>
        <taxon>Bacteria</taxon>
        <taxon>Pseudomonadati</taxon>
        <taxon>Thermodesulfobacteriota</taxon>
        <taxon>Desulfuromonadia</taxon>
        <taxon>Desulfuromonadales</taxon>
        <taxon>Desulfuromonadaceae</taxon>
        <taxon>Desulfuromonas</taxon>
    </lineage>
</organism>
<reference evidence="3 4" key="1">
    <citation type="submission" date="2015-07" db="EMBL/GenBank/DDBJ databases">
        <title>Isolation and Genomic Characterization of a Novel Halophilic Metal-Reducing Deltaproteobacterium from the Deep Subsurface.</title>
        <authorList>
            <person name="Badalamenti J.P."/>
            <person name="Summers Z.M."/>
            <person name="Gralnick J.A."/>
            <person name="Bond D.R."/>
        </authorList>
    </citation>
    <scope>NUCLEOTIDE SEQUENCE [LARGE SCALE GENOMIC DNA]</scope>
    <source>
        <strain evidence="3 4">WTL</strain>
    </source>
</reference>
<dbReference type="Pfam" id="PF13185">
    <property type="entry name" value="GAF_2"/>
    <property type="match status" value="1"/>
</dbReference>
<dbReference type="InterPro" id="IPR000014">
    <property type="entry name" value="PAS"/>
</dbReference>
<feature type="domain" description="HD-GYP" evidence="2">
    <location>
        <begin position="448"/>
        <end position="635"/>
    </location>
</feature>
<dbReference type="AlphaFoldDB" id="A0A0M3QFP5"/>
<dbReference type="CDD" id="cd00130">
    <property type="entry name" value="PAS"/>
    <property type="match status" value="2"/>
</dbReference>
<dbReference type="SUPFAM" id="SSF55785">
    <property type="entry name" value="PYP-like sensor domain (PAS domain)"/>
    <property type="match status" value="2"/>
</dbReference>
<dbReference type="NCBIfam" id="TIGR00229">
    <property type="entry name" value="sensory_box"/>
    <property type="match status" value="1"/>
</dbReference>
<evidence type="ECO:0000313" key="3">
    <source>
        <dbReference type="EMBL" id="ALC16589.1"/>
    </source>
</evidence>
<name>A0A0M3QFP5_9BACT</name>
<sequence length="635" mass="71457">MAKALENSEIRYRRLFESAQDGIFILNTATGRINEVNPSLLDILGYSREELVEKKLGEVDAFEDFEARRESFPDLEKKAFVHYKNLKLKTKSGRPIQVDFVCNAYQISDEKILQCNVRDIRDRKAKESALLARENARLSMMENQETHGLLIEKLPVGIIVHAADTRIVSCNPEASQLLGIPADQVLGKMADDPDWNFVREDGTPMPVGEYPCNRVAATGQVLKNFIMGIGSGKGCKCLLVNAYPEFDNSGSLRQIVVMLTDIGDIKGAEEKIRLHVEHLTALVEIDRAINFSFDLNLSLTTLLTHVLVQLGVDAADVLLFNPQSRTLDFVAGRGFHTKTIEQARQPLGEGYAGRAAQDRSVVHIPDLAKEHDKFLRKGFLAAENFVSYHGVPLIAKGKVLGVLEIFDRSRLVRDDEWLYFLKAMAAQAAIAIDNVTLFDNLQRSNTELFNAYDATIEGWSRALELRDNETEGHSQRVALLTVRMARLFGLNDAELVQVRWGALLHDIGKMGVPDKILQKKESLTEAEWAVMKQHTVFAYKMLSPIRYLRAALDIPYAHHEKWDGSGYPLGLKGEQIPLLARIFSVVDVWDALRSDRRYRSSWSVEKVRRHLLSLAGTHFDPHVVKVGLDSDLFVD</sequence>
<evidence type="ECO:0000259" key="1">
    <source>
        <dbReference type="PROSITE" id="PS50112"/>
    </source>
</evidence>
<evidence type="ECO:0000313" key="4">
    <source>
        <dbReference type="Proteomes" id="UP000057158"/>
    </source>
</evidence>
<dbReference type="Gene3D" id="3.30.450.20">
    <property type="entry name" value="PAS domain"/>
    <property type="match status" value="2"/>
</dbReference>
<dbReference type="SMART" id="SM00471">
    <property type="entry name" value="HDc"/>
    <property type="match status" value="1"/>
</dbReference>
<dbReference type="InterPro" id="IPR003018">
    <property type="entry name" value="GAF"/>
</dbReference>
<protein>
    <submittedName>
        <fullName evidence="3">Cyclic di-GMP phosphodiesterase response regulator RpfG</fullName>
    </submittedName>
</protein>
<dbReference type="InterPro" id="IPR003607">
    <property type="entry name" value="HD/PDEase_dom"/>
</dbReference>
<dbReference type="InterPro" id="IPR035965">
    <property type="entry name" value="PAS-like_dom_sf"/>
</dbReference>
<dbReference type="InterPro" id="IPR006675">
    <property type="entry name" value="HDIG_dom"/>
</dbReference>
<dbReference type="InterPro" id="IPR052020">
    <property type="entry name" value="Cyclic_di-GMP/3'3'-cGAMP_PDE"/>
</dbReference>
<gene>
    <name evidence="3" type="ORF">DSOUD_1814</name>
</gene>
<dbReference type="PATRIC" id="fig|1603606.3.peg.1970"/>
<dbReference type="Proteomes" id="UP000057158">
    <property type="component" value="Chromosome"/>
</dbReference>
<dbReference type="STRING" id="1603606.DSOUD_1814"/>
<dbReference type="PROSITE" id="PS51832">
    <property type="entry name" value="HD_GYP"/>
    <property type="match status" value="1"/>
</dbReference>
<dbReference type="GO" id="GO:0006355">
    <property type="term" value="P:regulation of DNA-templated transcription"/>
    <property type="evidence" value="ECO:0007669"/>
    <property type="project" value="InterPro"/>
</dbReference>
<dbReference type="SMART" id="SM00091">
    <property type="entry name" value="PAS"/>
    <property type="match status" value="2"/>
</dbReference>
<dbReference type="InterPro" id="IPR013767">
    <property type="entry name" value="PAS_fold"/>
</dbReference>
<dbReference type="PANTHER" id="PTHR45228">
    <property type="entry name" value="CYCLIC DI-GMP PHOSPHODIESTERASE TM_0186-RELATED"/>
    <property type="match status" value="1"/>
</dbReference>
<dbReference type="InterPro" id="IPR037522">
    <property type="entry name" value="HD_GYP_dom"/>
</dbReference>
<accession>A0A0M3QFP5</accession>
<dbReference type="SMART" id="SM00065">
    <property type="entry name" value="GAF"/>
    <property type="match status" value="1"/>
</dbReference>
<proteinExistence type="predicted"/>
<dbReference type="PROSITE" id="PS50112">
    <property type="entry name" value="PAS"/>
    <property type="match status" value="2"/>
</dbReference>
<evidence type="ECO:0000259" key="2">
    <source>
        <dbReference type="PROSITE" id="PS51832"/>
    </source>
</evidence>
<dbReference type="Pfam" id="PF13487">
    <property type="entry name" value="HD_5"/>
    <property type="match status" value="1"/>
</dbReference>
<dbReference type="CDD" id="cd00077">
    <property type="entry name" value="HDc"/>
    <property type="match status" value="1"/>
</dbReference>
<dbReference type="Pfam" id="PF00989">
    <property type="entry name" value="PAS"/>
    <property type="match status" value="1"/>
</dbReference>
<keyword evidence="4" id="KW-1185">Reference proteome</keyword>
<dbReference type="InterPro" id="IPR029016">
    <property type="entry name" value="GAF-like_dom_sf"/>
</dbReference>
<dbReference type="NCBIfam" id="TIGR00277">
    <property type="entry name" value="HDIG"/>
    <property type="match status" value="1"/>
</dbReference>
<dbReference type="PANTHER" id="PTHR45228:SF1">
    <property type="entry name" value="CYCLIC DI-GMP PHOSPHODIESTERASE TM_0186"/>
    <property type="match status" value="1"/>
</dbReference>
<dbReference type="Gene3D" id="1.10.3210.10">
    <property type="entry name" value="Hypothetical protein af1432"/>
    <property type="match status" value="1"/>
</dbReference>
<dbReference type="KEGG" id="des:DSOUD_1814"/>
<dbReference type="Gene3D" id="3.30.450.40">
    <property type="match status" value="1"/>
</dbReference>
<feature type="domain" description="PAS" evidence="1">
    <location>
        <begin position="143"/>
        <end position="188"/>
    </location>
</feature>
<dbReference type="SUPFAM" id="SSF109604">
    <property type="entry name" value="HD-domain/PDEase-like"/>
    <property type="match status" value="1"/>
</dbReference>